<feature type="domain" description="DJ-1/PfpI" evidence="1">
    <location>
        <begin position="2"/>
        <end position="54"/>
    </location>
</feature>
<keyword evidence="3" id="KW-1185">Reference proteome</keyword>
<proteinExistence type="predicted"/>
<dbReference type="OrthoDB" id="543156at2759"/>
<dbReference type="InterPro" id="IPR002818">
    <property type="entry name" value="DJ-1/PfpI"/>
</dbReference>
<organism evidence="2 3">
    <name type="scientific">Zizania palustris</name>
    <name type="common">Northern wild rice</name>
    <dbReference type="NCBI Taxonomy" id="103762"/>
    <lineage>
        <taxon>Eukaryota</taxon>
        <taxon>Viridiplantae</taxon>
        <taxon>Streptophyta</taxon>
        <taxon>Embryophyta</taxon>
        <taxon>Tracheophyta</taxon>
        <taxon>Spermatophyta</taxon>
        <taxon>Magnoliopsida</taxon>
        <taxon>Liliopsida</taxon>
        <taxon>Poales</taxon>
        <taxon>Poaceae</taxon>
        <taxon>BOP clade</taxon>
        <taxon>Oryzoideae</taxon>
        <taxon>Oryzeae</taxon>
        <taxon>Zizaniinae</taxon>
        <taxon>Zizania</taxon>
    </lineage>
</organism>
<name>A0A8J5RP41_ZIZPA</name>
<evidence type="ECO:0000313" key="2">
    <source>
        <dbReference type="EMBL" id="KAG8047500.1"/>
    </source>
</evidence>
<dbReference type="Pfam" id="PF01965">
    <property type="entry name" value="DJ-1_PfpI"/>
    <property type="match status" value="1"/>
</dbReference>
<evidence type="ECO:0000313" key="3">
    <source>
        <dbReference type="Proteomes" id="UP000729402"/>
    </source>
</evidence>
<gene>
    <name evidence="2" type="ORF">GUJ93_ZPchr0008g12592</name>
</gene>
<sequence>MLHRSRVLKKLLKEQKQTGRMYGGICSSTVILQKQGLLQDKSVTAHPSIVNQLTCAVIDGSKLQLLCCIVGHMD</sequence>
<reference evidence="2" key="2">
    <citation type="submission" date="2021-02" db="EMBL/GenBank/DDBJ databases">
        <authorList>
            <person name="Kimball J.A."/>
            <person name="Haas M.W."/>
            <person name="Macchietto M."/>
            <person name="Kono T."/>
            <person name="Duquette J."/>
            <person name="Shao M."/>
        </authorList>
    </citation>
    <scope>NUCLEOTIDE SEQUENCE</scope>
    <source>
        <tissue evidence="2">Fresh leaf tissue</tissue>
    </source>
</reference>
<comment type="caution">
    <text evidence="2">The sequence shown here is derived from an EMBL/GenBank/DDBJ whole genome shotgun (WGS) entry which is preliminary data.</text>
</comment>
<accession>A0A8J5RP41</accession>
<dbReference type="EMBL" id="JAAALK010000290">
    <property type="protein sequence ID" value="KAG8047500.1"/>
    <property type="molecule type" value="Genomic_DNA"/>
</dbReference>
<reference evidence="2" key="1">
    <citation type="journal article" date="2021" name="bioRxiv">
        <title>Whole Genome Assembly and Annotation of Northern Wild Rice, Zizania palustris L., Supports a Whole Genome Duplication in the Zizania Genus.</title>
        <authorList>
            <person name="Haas M."/>
            <person name="Kono T."/>
            <person name="Macchietto M."/>
            <person name="Millas R."/>
            <person name="McGilp L."/>
            <person name="Shao M."/>
            <person name="Duquette J."/>
            <person name="Hirsch C.N."/>
            <person name="Kimball J."/>
        </authorList>
    </citation>
    <scope>NUCLEOTIDE SEQUENCE</scope>
    <source>
        <tissue evidence="2">Fresh leaf tissue</tissue>
    </source>
</reference>
<dbReference type="AlphaFoldDB" id="A0A8J5RP41"/>
<evidence type="ECO:0000259" key="1">
    <source>
        <dbReference type="Pfam" id="PF01965"/>
    </source>
</evidence>
<protein>
    <recommendedName>
        <fullName evidence="1">DJ-1/PfpI domain-containing protein</fullName>
    </recommendedName>
</protein>
<dbReference type="Proteomes" id="UP000729402">
    <property type="component" value="Unassembled WGS sequence"/>
</dbReference>